<dbReference type="Proteomes" id="UP000009010">
    <property type="component" value="Chromosome"/>
</dbReference>
<keyword evidence="3" id="KW-1185">Reference proteome</keyword>
<proteinExistence type="predicted"/>
<dbReference type="HOGENOM" id="CLU_140267_0_0_6"/>
<evidence type="ECO:0000256" key="1">
    <source>
        <dbReference type="SAM" id="Phobius"/>
    </source>
</evidence>
<dbReference type="STRING" id="745277.Rahaq2_0895"/>
<keyword evidence="1" id="KW-1133">Transmembrane helix</keyword>
<dbReference type="EMBL" id="CP003244">
    <property type="protein sequence ID" value="AEX50800.1"/>
    <property type="molecule type" value="Genomic_DNA"/>
</dbReference>
<evidence type="ECO:0000313" key="2">
    <source>
        <dbReference type="EMBL" id="AEX50800.1"/>
    </source>
</evidence>
<dbReference type="InterPro" id="IPR019652">
    <property type="entry name" value="DUF2509"/>
</dbReference>
<feature type="transmembrane region" description="Helical" evidence="1">
    <location>
        <begin position="15"/>
        <end position="33"/>
    </location>
</feature>
<dbReference type="Pfam" id="PF10713">
    <property type="entry name" value="DUF2509"/>
    <property type="match status" value="1"/>
</dbReference>
<reference evidence="3" key="2">
    <citation type="submission" date="2012-01" db="EMBL/GenBank/DDBJ databases">
        <title>Complete sequence of chromosome of Rahnella aquatilis CIP 78.65.</title>
        <authorList>
            <person name="Lucas S."/>
            <person name="Han J."/>
            <person name="Lapidus A."/>
            <person name="Cheng J.-F."/>
            <person name="Goodwin L."/>
            <person name="Pitluck S."/>
            <person name="Peters L."/>
            <person name="Ovchinnikova G."/>
            <person name="Held B."/>
            <person name="Detter J.C."/>
            <person name="Han C."/>
            <person name="Tapia R."/>
            <person name="Land M."/>
            <person name="Hauser L."/>
            <person name="Kyrpides N."/>
            <person name="Ivanova N."/>
            <person name="Pagani I."/>
            <person name="Sobecky P."/>
            <person name="Martinez R."/>
            <person name="Woyke T."/>
        </authorList>
    </citation>
    <scope>NUCLEOTIDE SEQUENCE [LARGE SCALE GENOMIC DNA]</scope>
    <source>
        <strain evidence="3">ATCC 33071 / DSM 4594 / JCM 1683 / NBRC 105701 / NCIMB 13365 / CIP 78.65</strain>
    </source>
</reference>
<protein>
    <recommendedName>
        <fullName evidence="4">DUF2509 family protein</fullName>
    </recommendedName>
</protein>
<sequence length="162" mass="17850">MTTLTERNESFRQQGSAMILSILVMMGLGLIALNSLQQQLSAGLALTSNQHRYAVAWENAASALVWGIGQPWSDSHDSYWQCRDVAAGIIVSGSGRACARPSLRQDIFLVRGEGRMAEGNEPVMQYQQVSINKQADGDLIFSPLKQGWLDFCPESDEQICNE</sequence>
<dbReference type="eggNOG" id="ENOG5032ZF5">
    <property type="taxonomic scope" value="Bacteria"/>
</dbReference>
<dbReference type="AlphaFoldDB" id="H2IWY8"/>
<gene>
    <name evidence="2" type="ordered locus">Rahaq2_0895</name>
</gene>
<dbReference type="KEGG" id="raq:Rahaq2_0895"/>
<organism evidence="2 3">
    <name type="scientific">Rahnella aquatilis (strain ATCC 33071 / DSM 4594 / JCM 1683 / NBRC 105701 / NCIMB 13365 / CIP 78.65)</name>
    <dbReference type="NCBI Taxonomy" id="745277"/>
    <lineage>
        <taxon>Bacteria</taxon>
        <taxon>Pseudomonadati</taxon>
        <taxon>Pseudomonadota</taxon>
        <taxon>Gammaproteobacteria</taxon>
        <taxon>Enterobacterales</taxon>
        <taxon>Yersiniaceae</taxon>
        <taxon>Rahnella</taxon>
    </lineage>
</organism>
<reference evidence="2 3" key="1">
    <citation type="journal article" date="2012" name="J. Bacteriol.">
        <title>Complete Genome Sequence of Rahnella aquatilis CIP 78.65.</title>
        <authorList>
            <person name="Martinez R.J."/>
            <person name="Bruce D."/>
            <person name="Detter C."/>
            <person name="Goodwin L.A."/>
            <person name="Han J."/>
            <person name="Han C.S."/>
            <person name="Held B."/>
            <person name="Land M.L."/>
            <person name="Mikhailova N."/>
            <person name="Nolan M."/>
            <person name="Pennacchio L."/>
            <person name="Pitluck S."/>
            <person name="Tapia R."/>
            <person name="Woyke T."/>
            <person name="Sobecky P.A."/>
        </authorList>
    </citation>
    <scope>NUCLEOTIDE SEQUENCE [LARGE SCALE GENOMIC DNA]</scope>
    <source>
        <strain evidence="3">ATCC 33071 / DSM 4594 / JCM 1683 / NBRC 105701 / NCIMB 13365 / CIP 78.65</strain>
    </source>
</reference>
<keyword evidence="1" id="KW-0472">Membrane</keyword>
<evidence type="ECO:0000313" key="3">
    <source>
        <dbReference type="Proteomes" id="UP000009010"/>
    </source>
</evidence>
<accession>H2IWY8</accession>
<keyword evidence="1" id="KW-0812">Transmembrane</keyword>
<evidence type="ECO:0008006" key="4">
    <source>
        <dbReference type="Google" id="ProtNLM"/>
    </source>
</evidence>
<dbReference type="PATRIC" id="fig|745277.3.peg.844"/>
<name>H2IWY8_RAHAC</name>